<dbReference type="RefSeq" id="WP_377379053.1">
    <property type="nucleotide sequence ID" value="NZ_JBHSSW010000012.1"/>
</dbReference>
<protein>
    <submittedName>
        <fullName evidence="2">Uncharacterized protein</fullName>
    </submittedName>
</protein>
<organism evidence="2 3">
    <name type="scientific">Ponticaulis profundi</name>
    <dbReference type="NCBI Taxonomy" id="2665222"/>
    <lineage>
        <taxon>Bacteria</taxon>
        <taxon>Pseudomonadati</taxon>
        <taxon>Pseudomonadota</taxon>
        <taxon>Alphaproteobacteria</taxon>
        <taxon>Hyphomonadales</taxon>
        <taxon>Hyphomonadaceae</taxon>
        <taxon>Ponticaulis</taxon>
    </lineage>
</organism>
<keyword evidence="1" id="KW-0732">Signal</keyword>
<evidence type="ECO:0000313" key="2">
    <source>
        <dbReference type="EMBL" id="MFC6198660.1"/>
    </source>
</evidence>
<comment type="caution">
    <text evidence="2">The sequence shown here is derived from an EMBL/GenBank/DDBJ whole genome shotgun (WGS) entry which is preliminary data.</text>
</comment>
<feature type="chain" id="PRO_5046478785" evidence="1">
    <location>
        <begin position="19"/>
        <end position="101"/>
    </location>
</feature>
<evidence type="ECO:0000313" key="3">
    <source>
        <dbReference type="Proteomes" id="UP001596303"/>
    </source>
</evidence>
<proteinExistence type="predicted"/>
<dbReference type="Proteomes" id="UP001596303">
    <property type="component" value="Unassembled WGS sequence"/>
</dbReference>
<feature type="signal peptide" evidence="1">
    <location>
        <begin position="1"/>
        <end position="18"/>
    </location>
</feature>
<accession>A0ABW1SAU8</accession>
<name>A0ABW1SAU8_9PROT</name>
<sequence length="101" mass="10823">MRSIAIASVFMATAPVFAICMLPDADGEVVAVFSEAQQFDSYVERSRDIGLKVVATNPQQRHITVQDQDGHAATALYAMGARLVIDADLLTACQARPGNTI</sequence>
<keyword evidence="3" id="KW-1185">Reference proteome</keyword>
<gene>
    <name evidence="2" type="ORF">ACFQDM_11235</name>
</gene>
<evidence type="ECO:0000256" key="1">
    <source>
        <dbReference type="SAM" id="SignalP"/>
    </source>
</evidence>
<reference evidence="3" key="1">
    <citation type="journal article" date="2019" name="Int. J. Syst. Evol. Microbiol.">
        <title>The Global Catalogue of Microorganisms (GCM) 10K type strain sequencing project: providing services to taxonomists for standard genome sequencing and annotation.</title>
        <authorList>
            <consortium name="The Broad Institute Genomics Platform"/>
            <consortium name="The Broad Institute Genome Sequencing Center for Infectious Disease"/>
            <person name="Wu L."/>
            <person name="Ma J."/>
        </authorList>
    </citation>
    <scope>NUCLEOTIDE SEQUENCE [LARGE SCALE GENOMIC DNA]</scope>
    <source>
        <strain evidence="3">CGMCC-1.15741</strain>
    </source>
</reference>
<dbReference type="EMBL" id="JBHSSW010000012">
    <property type="protein sequence ID" value="MFC6198660.1"/>
    <property type="molecule type" value="Genomic_DNA"/>
</dbReference>